<evidence type="ECO:0000313" key="2">
    <source>
        <dbReference type="EMBL" id="GAG85717.1"/>
    </source>
</evidence>
<evidence type="ECO:0000259" key="1">
    <source>
        <dbReference type="Pfam" id="PF09524"/>
    </source>
</evidence>
<gene>
    <name evidence="2" type="ORF">S01H4_28479</name>
</gene>
<sequence length="178" mass="21082">WGELGLSKRWQWSRTKTRKFLNDLEKEQQIGQQKSKVITVVTIINYDRYQAKKTTDDTTERQQKNIYKNVKNNNIYIDHAKTTIDHFNLKAEKKIGYGGNHLKHIVARLKEGFTLKDMFAVIDIKVSKWKYNPKMSDYLRISTLFCKAHFEEYLNEDKKIEDNPGMYDIDGNLITETK</sequence>
<name>X1BX49_9ZZZZ</name>
<reference evidence="2" key="1">
    <citation type="journal article" date="2014" name="Front. Microbiol.">
        <title>High frequency of phylogenetically diverse reductive dehalogenase-homologous genes in deep subseafloor sedimentary metagenomes.</title>
        <authorList>
            <person name="Kawai M."/>
            <person name="Futagami T."/>
            <person name="Toyoda A."/>
            <person name="Takaki Y."/>
            <person name="Nishi S."/>
            <person name="Hori S."/>
            <person name="Arai W."/>
            <person name="Tsubouchi T."/>
            <person name="Morono Y."/>
            <person name="Uchiyama I."/>
            <person name="Ito T."/>
            <person name="Fujiyama A."/>
            <person name="Inagaki F."/>
            <person name="Takami H."/>
        </authorList>
    </citation>
    <scope>NUCLEOTIDE SEQUENCE</scope>
    <source>
        <strain evidence="2">Expedition CK06-06</strain>
    </source>
</reference>
<feature type="domain" description="Phage conserved hypothetical protein C-terminal" evidence="1">
    <location>
        <begin position="84"/>
        <end position="155"/>
    </location>
</feature>
<accession>X1BX49</accession>
<dbReference type="InterPro" id="IPR011741">
    <property type="entry name" value="Phg_2220_C"/>
</dbReference>
<comment type="caution">
    <text evidence="2">The sequence shown here is derived from an EMBL/GenBank/DDBJ whole genome shotgun (WGS) entry which is preliminary data.</text>
</comment>
<dbReference type="Pfam" id="PF09524">
    <property type="entry name" value="Phg_2220_C"/>
    <property type="match status" value="1"/>
</dbReference>
<proteinExistence type="predicted"/>
<organism evidence="2">
    <name type="scientific">marine sediment metagenome</name>
    <dbReference type="NCBI Taxonomy" id="412755"/>
    <lineage>
        <taxon>unclassified sequences</taxon>
        <taxon>metagenomes</taxon>
        <taxon>ecological metagenomes</taxon>
    </lineage>
</organism>
<protein>
    <recommendedName>
        <fullName evidence="1">Phage conserved hypothetical protein C-terminal domain-containing protein</fullName>
    </recommendedName>
</protein>
<dbReference type="AlphaFoldDB" id="X1BX49"/>
<dbReference type="EMBL" id="BART01014173">
    <property type="protein sequence ID" value="GAG85717.1"/>
    <property type="molecule type" value="Genomic_DNA"/>
</dbReference>
<feature type="non-terminal residue" evidence="2">
    <location>
        <position position="1"/>
    </location>
</feature>